<keyword evidence="2" id="KW-0472">Membrane</keyword>
<feature type="transmembrane region" description="Helical" evidence="2">
    <location>
        <begin position="45"/>
        <end position="70"/>
    </location>
</feature>
<reference evidence="3 4" key="1">
    <citation type="journal article" date="2019" name="Int. J. Syst. Evol. Microbiol.">
        <title>The Global Catalogue of Microorganisms (GCM) 10K type strain sequencing project: providing services to taxonomists for standard genome sequencing and annotation.</title>
        <authorList>
            <consortium name="The Broad Institute Genomics Platform"/>
            <consortium name="The Broad Institute Genome Sequencing Center for Infectious Disease"/>
            <person name="Wu L."/>
            <person name="Ma J."/>
        </authorList>
    </citation>
    <scope>NUCLEOTIDE SEQUENCE [LARGE SCALE GENOMIC DNA]</scope>
    <source>
        <strain evidence="3 4">JCM 14303</strain>
    </source>
</reference>
<protein>
    <recommendedName>
        <fullName evidence="5">Integral membrane protein</fullName>
    </recommendedName>
</protein>
<feature type="compositionally biased region" description="Polar residues" evidence="1">
    <location>
        <begin position="90"/>
        <end position="104"/>
    </location>
</feature>
<feature type="compositionally biased region" description="Basic and acidic residues" evidence="1">
    <location>
        <begin position="129"/>
        <end position="150"/>
    </location>
</feature>
<organism evidence="3 4">
    <name type="scientific">Kribbella lupini</name>
    <dbReference type="NCBI Taxonomy" id="291602"/>
    <lineage>
        <taxon>Bacteria</taxon>
        <taxon>Bacillati</taxon>
        <taxon>Actinomycetota</taxon>
        <taxon>Actinomycetes</taxon>
        <taxon>Propionibacteriales</taxon>
        <taxon>Kribbellaceae</taxon>
        <taxon>Kribbella</taxon>
    </lineage>
</organism>
<keyword evidence="2" id="KW-0812">Transmembrane</keyword>
<keyword evidence="4" id="KW-1185">Reference proteome</keyword>
<dbReference type="Proteomes" id="UP001500363">
    <property type="component" value="Unassembled WGS sequence"/>
</dbReference>
<evidence type="ECO:0000256" key="1">
    <source>
        <dbReference type="SAM" id="MobiDB-lite"/>
    </source>
</evidence>
<sequence>MLLEERQQTMAVLGIVLIVVAVLFGLGVAVSSGASTTMEVFGVDFGVVVATVFFLGAAAGAVLIVGLWLTKKGLSRGYRRHKEVRELRQQVATAPDSSTTSGYATTVDGDDTAPVGKHAADVPADVPPADERLAEERHTVAEGPETRQPH</sequence>
<evidence type="ECO:0000313" key="3">
    <source>
        <dbReference type="EMBL" id="GAA1535491.1"/>
    </source>
</evidence>
<evidence type="ECO:0000313" key="4">
    <source>
        <dbReference type="Proteomes" id="UP001500363"/>
    </source>
</evidence>
<evidence type="ECO:0008006" key="5">
    <source>
        <dbReference type="Google" id="ProtNLM"/>
    </source>
</evidence>
<evidence type="ECO:0000256" key="2">
    <source>
        <dbReference type="SAM" id="Phobius"/>
    </source>
</evidence>
<comment type="caution">
    <text evidence="3">The sequence shown here is derived from an EMBL/GenBank/DDBJ whole genome shotgun (WGS) entry which is preliminary data.</text>
</comment>
<proteinExistence type="predicted"/>
<name>A0ABN2B7F6_9ACTN</name>
<keyword evidence="2" id="KW-1133">Transmembrane helix</keyword>
<accession>A0ABN2B7F6</accession>
<gene>
    <name evidence="3" type="ORF">GCM10009741_42490</name>
</gene>
<feature type="region of interest" description="Disordered" evidence="1">
    <location>
        <begin position="88"/>
        <end position="150"/>
    </location>
</feature>
<dbReference type="EMBL" id="BAAANC010000002">
    <property type="protein sequence ID" value="GAA1535491.1"/>
    <property type="molecule type" value="Genomic_DNA"/>
</dbReference>
<feature type="transmembrane region" description="Helical" evidence="2">
    <location>
        <begin position="12"/>
        <end position="33"/>
    </location>
</feature>